<organism evidence="3 4">
    <name type="scientific">Ammonicoccus fulvus</name>
    <dbReference type="NCBI Taxonomy" id="3138240"/>
    <lineage>
        <taxon>Bacteria</taxon>
        <taxon>Bacillati</taxon>
        <taxon>Actinomycetota</taxon>
        <taxon>Actinomycetes</taxon>
        <taxon>Propionibacteriales</taxon>
        <taxon>Propionibacteriaceae</taxon>
        <taxon>Ammonicoccus</taxon>
    </lineage>
</organism>
<name>A0ABZ3FX27_9ACTN</name>
<dbReference type="InterPro" id="IPR023393">
    <property type="entry name" value="START-like_dom_sf"/>
</dbReference>
<dbReference type="Pfam" id="PF08327">
    <property type="entry name" value="AHSA1"/>
    <property type="match status" value="1"/>
</dbReference>
<dbReference type="EMBL" id="CP154795">
    <property type="protein sequence ID" value="XAN09126.1"/>
    <property type="molecule type" value="Genomic_DNA"/>
</dbReference>
<proteinExistence type="inferred from homology"/>
<comment type="similarity">
    <text evidence="1">Belongs to the AHA1 family.</text>
</comment>
<gene>
    <name evidence="3" type="ORF">AADG42_17990</name>
</gene>
<evidence type="ECO:0000259" key="2">
    <source>
        <dbReference type="Pfam" id="PF08327"/>
    </source>
</evidence>
<sequence length="152" mass="16873">MTEEKQIVVTRVIDAPAEQIFDVLTDPARHQEFDGSGMIVSAEANIPRLQAVGEKFSMNMHHESQGGDYQMENEVVSIVVNELIAWAPARPGEEPPGWKWIYLLASRGPNTTRVVLTYDWENVTDEEIAANLPAIPAEALEESLNRLAAVFA</sequence>
<dbReference type="Proteomes" id="UP001442841">
    <property type="component" value="Chromosome"/>
</dbReference>
<dbReference type="InterPro" id="IPR013538">
    <property type="entry name" value="ASHA1/2-like_C"/>
</dbReference>
<evidence type="ECO:0000256" key="1">
    <source>
        <dbReference type="ARBA" id="ARBA00006817"/>
    </source>
</evidence>
<evidence type="ECO:0000313" key="3">
    <source>
        <dbReference type="EMBL" id="XAN09126.1"/>
    </source>
</evidence>
<dbReference type="RefSeq" id="WP_425310569.1">
    <property type="nucleotide sequence ID" value="NZ_CP154795.1"/>
</dbReference>
<dbReference type="SUPFAM" id="SSF55961">
    <property type="entry name" value="Bet v1-like"/>
    <property type="match status" value="1"/>
</dbReference>
<evidence type="ECO:0000313" key="4">
    <source>
        <dbReference type="Proteomes" id="UP001442841"/>
    </source>
</evidence>
<protein>
    <submittedName>
        <fullName evidence="3">SRPBCC domain-containing protein</fullName>
    </submittedName>
</protein>
<dbReference type="Gene3D" id="3.30.530.20">
    <property type="match status" value="1"/>
</dbReference>
<reference evidence="3 4" key="1">
    <citation type="submission" date="2024-04" db="EMBL/GenBank/DDBJ databases">
        <title>Isolation of an actinomycete strain from pig manure.</title>
        <authorList>
            <person name="Gong T."/>
            <person name="Yu Z."/>
            <person name="An M."/>
            <person name="Wei C."/>
            <person name="Yang W."/>
            <person name="Liu L."/>
        </authorList>
    </citation>
    <scope>NUCLEOTIDE SEQUENCE [LARGE SCALE GENOMIC DNA]</scope>
    <source>
        <strain evidence="3 4">ZF39</strain>
    </source>
</reference>
<feature type="domain" description="Activator of Hsp90 ATPase homologue 1/2-like C-terminal" evidence="2">
    <location>
        <begin position="14"/>
        <end position="151"/>
    </location>
</feature>
<accession>A0ABZ3FX27</accession>
<keyword evidence="4" id="KW-1185">Reference proteome</keyword>